<keyword evidence="2" id="KW-0575">Peroxidase</keyword>
<keyword evidence="2" id="KW-0560">Oxidoreductase</keyword>
<organism evidence="2 3">
    <name type="scientific">Tabrizicola oligotrophica</name>
    <dbReference type="NCBI Taxonomy" id="2710650"/>
    <lineage>
        <taxon>Bacteria</taxon>
        <taxon>Pseudomonadati</taxon>
        <taxon>Pseudomonadota</taxon>
        <taxon>Alphaproteobacteria</taxon>
        <taxon>Rhodobacterales</taxon>
        <taxon>Paracoccaceae</taxon>
        <taxon>Tabrizicola</taxon>
    </lineage>
</organism>
<dbReference type="PANTHER" id="PTHR34599:SF1">
    <property type="entry name" value="PHOSPHATIDIC ACID PHOSPHATASE TYPE 2_HALOPEROXIDASE DOMAIN-CONTAINING PROTEIN"/>
    <property type="match status" value="1"/>
</dbReference>
<dbReference type="Proteomes" id="UP000477782">
    <property type="component" value="Unassembled WGS sequence"/>
</dbReference>
<accession>A0A6M0QWX0</accession>
<dbReference type="PANTHER" id="PTHR34599">
    <property type="entry name" value="PEROXIDASE-RELATED"/>
    <property type="match status" value="1"/>
</dbReference>
<sequence>MARTPAFPSRRSFLQGGLAGVALTALPLPASATARRAEQVLGQWYQLLLELIRHTATYSPPVAARSFAYLGVTAFEALATGNPALRSLSGQVRDLAPLPAREAAPHDEACVLQGALTHAMAAYFGNTGPTGQRAMQAMEKRLSTVAMEGVGQDVAARSVAHGLAVSQAILDWSAGDGGAVIENMGFPMSYALTEGPAHWVPTSTVAVQQAPLLPTWGQNRTFAIPETGPCGLPPPLAYSEDPASDFYAQAKEVYDTSKALTDEQKLIARFWSDDPMLSPTPPGHWVSILLQIFDRDGTPVDRQAELLALLGMTISDAFVQCWRSKFEHDLLRPVTYIRRVIDPKWEPLLNTPPFPEYPSGHSTQSAAAATVLEGLLGQDFAFDDATHADEGLPTRHFDGFWQAAEEAALSRMYGGIHFRAANENGLAQGKCVAAHVLELKTRA</sequence>
<evidence type="ECO:0000313" key="2">
    <source>
        <dbReference type="EMBL" id="NEY91955.1"/>
    </source>
</evidence>
<dbReference type="PROSITE" id="PS51318">
    <property type="entry name" value="TAT"/>
    <property type="match status" value="1"/>
</dbReference>
<dbReference type="InterPro" id="IPR006311">
    <property type="entry name" value="TAT_signal"/>
</dbReference>
<proteinExistence type="predicted"/>
<dbReference type="Pfam" id="PF01569">
    <property type="entry name" value="PAP2"/>
    <property type="match status" value="1"/>
</dbReference>
<dbReference type="RefSeq" id="WP_164627834.1">
    <property type="nucleotide sequence ID" value="NZ_JAAIVJ010000016.1"/>
</dbReference>
<dbReference type="InterPro" id="IPR000326">
    <property type="entry name" value="PAP2/HPO"/>
</dbReference>
<dbReference type="Gene3D" id="1.10.606.20">
    <property type="match status" value="1"/>
</dbReference>
<dbReference type="InterPro" id="IPR052559">
    <property type="entry name" value="V-haloperoxidase"/>
</dbReference>
<dbReference type="AlphaFoldDB" id="A0A6M0QWX0"/>
<evidence type="ECO:0000259" key="1">
    <source>
        <dbReference type="Pfam" id="PF01569"/>
    </source>
</evidence>
<name>A0A6M0QWX0_9RHOB</name>
<dbReference type="EMBL" id="JAAIVJ010000016">
    <property type="protein sequence ID" value="NEY91955.1"/>
    <property type="molecule type" value="Genomic_DNA"/>
</dbReference>
<feature type="domain" description="Phosphatidic acid phosphatase type 2/haloperoxidase" evidence="1">
    <location>
        <begin position="307"/>
        <end position="438"/>
    </location>
</feature>
<protein>
    <submittedName>
        <fullName evidence="2">Vanadium-dependent haloperoxidase</fullName>
    </submittedName>
</protein>
<gene>
    <name evidence="2" type="ORF">G4Z14_16820</name>
</gene>
<dbReference type="InterPro" id="IPR036938">
    <property type="entry name" value="PAP2/HPO_sf"/>
</dbReference>
<dbReference type="CDD" id="cd03398">
    <property type="entry name" value="PAP2_haloperoxidase"/>
    <property type="match status" value="1"/>
</dbReference>
<dbReference type="GO" id="GO:0004601">
    <property type="term" value="F:peroxidase activity"/>
    <property type="evidence" value="ECO:0007669"/>
    <property type="project" value="UniProtKB-KW"/>
</dbReference>
<reference evidence="2 3" key="1">
    <citation type="submission" date="2020-02" db="EMBL/GenBank/DDBJ databases">
        <authorList>
            <person name="Chen W.-M."/>
        </authorList>
    </citation>
    <scope>NUCLEOTIDE SEQUENCE [LARGE SCALE GENOMIC DNA]</scope>
    <source>
        <strain evidence="2 3">KMS-5</strain>
    </source>
</reference>
<evidence type="ECO:0000313" key="3">
    <source>
        <dbReference type="Proteomes" id="UP000477782"/>
    </source>
</evidence>
<comment type="caution">
    <text evidence="2">The sequence shown here is derived from an EMBL/GenBank/DDBJ whole genome shotgun (WGS) entry which is preliminary data.</text>
</comment>
<keyword evidence="3" id="KW-1185">Reference proteome</keyword>
<dbReference type="SUPFAM" id="SSF48317">
    <property type="entry name" value="Acid phosphatase/Vanadium-dependent haloperoxidase"/>
    <property type="match status" value="1"/>
</dbReference>